<feature type="coiled-coil region" evidence="1">
    <location>
        <begin position="85"/>
        <end position="112"/>
    </location>
</feature>
<keyword evidence="1" id="KW-0175">Coiled coil</keyword>
<feature type="transmembrane region" description="Helical" evidence="3">
    <location>
        <begin position="14"/>
        <end position="39"/>
    </location>
</feature>
<keyword evidence="3" id="KW-0472">Membrane</keyword>
<evidence type="ECO:0008006" key="6">
    <source>
        <dbReference type="Google" id="ProtNLM"/>
    </source>
</evidence>
<name>A0A5J6MEJ4_9PROT</name>
<evidence type="ECO:0000313" key="5">
    <source>
        <dbReference type="Proteomes" id="UP000326202"/>
    </source>
</evidence>
<dbReference type="OrthoDB" id="9806878at2"/>
<dbReference type="RefSeq" id="WP_151175311.1">
    <property type="nucleotide sequence ID" value="NZ_CP042906.1"/>
</dbReference>
<dbReference type="Pfam" id="PF11014">
    <property type="entry name" value="DUF2852"/>
    <property type="match status" value="1"/>
</dbReference>
<dbReference type="InterPro" id="IPR021273">
    <property type="entry name" value="DUF2852"/>
</dbReference>
<accession>A0A5J6MEJ4</accession>
<evidence type="ECO:0000256" key="3">
    <source>
        <dbReference type="SAM" id="Phobius"/>
    </source>
</evidence>
<organism evidence="4 5">
    <name type="scientific">Hypericibacter terrae</name>
    <dbReference type="NCBI Taxonomy" id="2602015"/>
    <lineage>
        <taxon>Bacteria</taxon>
        <taxon>Pseudomonadati</taxon>
        <taxon>Pseudomonadota</taxon>
        <taxon>Alphaproteobacteria</taxon>
        <taxon>Rhodospirillales</taxon>
        <taxon>Dongiaceae</taxon>
        <taxon>Hypericibacter</taxon>
    </lineage>
</organism>
<keyword evidence="3" id="KW-1133">Transmembrane helix</keyword>
<proteinExistence type="predicted"/>
<sequence>MDIAAKLDDIGKPAWIGVTVLGFILFWPIGLGVLAYLIWSGRMGGWKRDFDGMNKARGRWYGPSGCGWGRSRSQATGNHAFDEYRADTLRRLEEEEREFREFLDRLRQAKDKAEFDQFMNDRQRRGPDAQPQG</sequence>
<dbReference type="EMBL" id="CP042906">
    <property type="protein sequence ID" value="QEX14795.1"/>
    <property type="molecule type" value="Genomic_DNA"/>
</dbReference>
<protein>
    <recommendedName>
        <fullName evidence="6">DUF2852 domain-containing protein</fullName>
    </recommendedName>
</protein>
<gene>
    <name evidence="4" type="ORF">FRZ44_00700</name>
</gene>
<feature type="compositionally biased region" description="Basic and acidic residues" evidence="2">
    <location>
        <begin position="113"/>
        <end position="127"/>
    </location>
</feature>
<feature type="region of interest" description="Disordered" evidence="2">
    <location>
        <begin position="113"/>
        <end position="133"/>
    </location>
</feature>
<dbReference type="KEGG" id="htq:FRZ44_00700"/>
<dbReference type="Proteomes" id="UP000326202">
    <property type="component" value="Chromosome"/>
</dbReference>
<evidence type="ECO:0000256" key="1">
    <source>
        <dbReference type="SAM" id="Coils"/>
    </source>
</evidence>
<keyword evidence="5" id="KW-1185">Reference proteome</keyword>
<evidence type="ECO:0000313" key="4">
    <source>
        <dbReference type="EMBL" id="QEX14795.1"/>
    </source>
</evidence>
<reference evidence="4 5" key="1">
    <citation type="submission" date="2019-08" db="EMBL/GenBank/DDBJ databases">
        <title>Hyperibacter terrae gen. nov., sp. nov. and Hyperibacter viscosus sp. nov., two new members in the family Rhodospirillaceae isolated from the rhizosphere of Hypericum perforatum.</title>
        <authorList>
            <person name="Noviana Z."/>
        </authorList>
    </citation>
    <scope>NUCLEOTIDE SEQUENCE [LARGE SCALE GENOMIC DNA]</scope>
    <source>
        <strain evidence="4 5">R5913</strain>
    </source>
</reference>
<dbReference type="AlphaFoldDB" id="A0A5J6MEJ4"/>
<evidence type="ECO:0000256" key="2">
    <source>
        <dbReference type="SAM" id="MobiDB-lite"/>
    </source>
</evidence>
<keyword evidence="3" id="KW-0812">Transmembrane</keyword>